<organism evidence="6 7">
    <name type="scientific">Myroides odoratimimus</name>
    <dbReference type="NCBI Taxonomy" id="76832"/>
    <lineage>
        <taxon>Bacteria</taxon>
        <taxon>Pseudomonadati</taxon>
        <taxon>Bacteroidota</taxon>
        <taxon>Flavobacteriia</taxon>
        <taxon>Flavobacteriales</taxon>
        <taxon>Flavobacteriaceae</taxon>
        <taxon>Myroides</taxon>
    </lineage>
</organism>
<dbReference type="Pfam" id="PF12833">
    <property type="entry name" value="HTH_18"/>
    <property type="match status" value="1"/>
</dbReference>
<evidence type="ECO:0000256" key="3">
    <source>
        <dbReference type="ARBA" id="ARBA00023163"/>
    </source>
</evidence>
<accession>A0AAI8C8T2</accession>
<dbReference type="InterPro" id="IPR018060">
    <property type="entry name" value="HTH_AraC"/>
</dbReference>
<evidence type="ECO:0000313" key="6">
    <source>
        <dbReference type="EMBL" id="ALU28061.1"/>
    </source>
</evidence>
<sequence>MEAFLLLILLQLVGAIFFMIRIYGFHGVNRYLLLILGGATVAILSKLFLVSFLKSSDISASVSFSIGFSAIAYLFIRETLSQKKVTSNVILIHSTPYLFSVLWFITEIVVPYFGWSSWNNVVKDRMILFSDVRYYILLFYLVLSVQTLILYKNRFFEIRKKANYALILFFIGDISLLFILMLYVYIARPITLEWLTILGLSHIPFLGWIITYYKILIPFRRQRLKLSLLMTRLKGPERPKYAKVDKQKREVVEKKELIIRYIDEKKPYLELEFSFEELCEGVGLSKHEVSFILNQCLGINFYQLINEKRVAYFLEHIDEVVSKKQTILALAYQSGFSSKSTFNKYFKQVTQKSPTEYLKLLVY</sequence>
<keyword evidence="4" id="KW-0472">Membrane</keyword>
<keyword evidence="4" id="KW-0812">Transmembrane</keyword>
<reference evidence="6 7" key="1">
    <citation type="journal article" date="2016" name="J. Zhejiang Univ. Sci. B">
        <title>Antibiotic resistance mechanisms of Myroides sp.</title>
        <authorList>
            <person name="Hu S."/>
            <person name="Yuan S."/>
            <person name="Qu H."/>
            <person name="Jiang T."/>
            <person name="Zhou Y."/>
            <person name="Wang M."/>
            <person name="Ming D."/>
        </authorList>
    </citation>
    <scope>NUCLEOTIDE SEQUENCE [LARGE SCALE GENOMIC DNA]</scope>
    <source>
        <strain evidence="6 7">PR63039</strain>
    </source>
</reference>
<dbReference type="Proteomes" id="UP000069030">
    <property type="component" value="Chromosome"/>
</dbReference>
<feature type="transmembrane region" description="Helical" evidence="4">
    <location>
        <begin position="6"/>
        <end position="24"/>
    </location>
</feature>
<feature type="transmembrane region" description="Helical" evidence="4">
    <location>
        <begin position="163"/>
        <end position="186"/>
    </location>
</feature>
<feature type="transmembrane region" description="Helical" evidence="4">
    <location>
        <begin position="192"/>
        <end position="213"/>
    </location>
</feature>
<feature type="domain" description="HTH araC/xylS-type" evidence="5">
    <location>
        <begin position="256"/>
        <end position="360"/>
    </location>
</feature>
<keyword evidence="1" id="KW-0805">Transcription regulation</keyword>
<dbReference type="KEGG" id="mod:AS202_18755"/>
<name>A0AAI8C8T2_9FLAO</name>
<evidence type="ECO:0000259" key="5">
    <source>
        <dbReference type="PROSITE" id="PS01124"/>
    </source>
</evidence>
<keyword evidence="4" id="KW-1133">Transmembrane helix</keyword>
<feature type="transmembrane region" description="Helical" evidence="4">
    <location>
        <begin position="97"/>
        <end position="114"/>
    </location>
</feature>
<dbReference type="EMBL" id="CP013690">
    <property type="protein sequence ID" value="ALU28061.1"/>
    <property type="molecule type" value="Genomic_DNA"/>
</dbReference>
<evidence type="ECO:0000256" key="4">
    <source>
        <dbReference type="SAM" id="Phobius"/>
    </source>
</evidence>
<dbReference type="AlphaFoldDB" id="A0AAI8C8T2"/>
<dbReference type="GO" id="GO:0043565">
    <property type="term" value="F:sequence-specific DNA binding"/>
    <property type="evidence" value="ECO:0007669"/>
    <property type="project" value="InterPro"/>
</dbReference>
<evidence type="ECO:0000256" key="1">
    <source>
        <dbReference type="ARBA" id="ARBA00023015"/>
    </source>
</evidence>
<dbReference type="PANTHER" id="PTHR43280">
    <property type="entry name" value="ARAC-FAMILY TRANSCRIPTIONAL REGULATOR"/>
    <property type="match status" value="1"/>
</dbReference>
<evidence type="ECO:0000313" key="7">
    <source>
        <dbReference type="Proteomes" id="UP000069030"/>
    </source>
</evidence>
<dbReference type="SUPFAM" id="SSF46689">
    <property type="entry name" value="Homeodomain-like"/>
    <property type="match status" value="1"/>
</dbReference>
<feature type="transmembrane region" description="Helical" evidence="4">
    <location>
        <begin position="31"/>
        <end position="52"/>
    </location>
</feature>
<dbReference type="SMART" id="SM00342">
    <property type="entry name" value="HTH_ARAC"/>
    <property type="match status" value="1"/>
</dbReference>
<protein>
    <recommendedName>
        <fullName evidence="5">HTH araC/xylS-type domain-containing protein</fullName>
    </recommendedName>
</protein>
<dbReference type="Gene3D" id="1.10.10.60">
    <property type="entry name" value="Homeodomain-like"/>
    <property type="match status" value="1"/>
</dbReference>
<keyword evidence="2" id="KW-0238">DNA-binding</keyword>
<proteinExistence type="predicted"/>
<dbReference type="PROSITE" id="PS01124">
    <property type="entry name" value="HTH_ARAC_FAMILY_2"/>
    <property type="match status" value="1"/>
</dbReference>
<dbReference type="PANTHER" id="PTHR43280:SF29">
    <property type="entry name" value="ARAC-FAMILY TRANSCRIPTIONAL REGULATOR"/>
    <property type="match status" value="1"/>
</dbReference>
<keyword evidence="3" id="KW-0804">Transcription</keyword>
<dbReference type="GO" id="GO:0003700">
    <property type="term" value="F:DNA-binding transcription factor activity"/>
    <property type="evidence" value="ECO:0007669"/>
    <property type="project" value="InterPro"/>
</dbReference>
<gene>
    <name evidence="6" type="ORF">AS202_18755</name>
</gene>
<feature type="transmembrane region" description="Helical" evidence="4">
    <location>
        <begin position="134"/>
        <end position="151"/>
    </location>
</feature>
<evidence type="ECO:0000256" key="2">
    <source>
        <dbReference type="ARBA" id="ARBA00023125"/>
    </source>
</evidence>
<dbReference type="InterPro" id="IPR009057">
    <property type="entry name" value="Homeodomain-like_sf"/>
</dbReference>
<feature type="transmembrane region" description="Helical" evidence="4">
    <location>
        <begin position="58"/>
        <end position="76"/>
    </location>
</feature>